<dbReference type="EMBL" id="CAFBNE010000004">
    <property type="protein sequence ID" value="CAB4930868.1"/>
    <property type="molecule type" value="Genomic_DNA"/>
</dbReference>
<dbReference type="Pfam" id="PF00171">
    <property type="entry name" value="Aldedh"/>
    <property type="match status" value="1"/>
</dbReference>
<reference evidence="4" key="1">
    <citation type="submission" date="2020-05" db="EMBL/GenBank/DDBJ databases">
        <authorList>
            <person name="Chiriac C."/>
            <person name="Salcher M."/>
            <person name="Ghai R."/>
            <person name="Kavagutti S V."/>
        </authorList>
    </citation>
    <scope>NUCLEOTIDE SEQUENCE</scope>
</reference>
<dbReference type="GO" id="GO:0016620">
    <property type="term" value="F:oxidoreductase activity, acting on the aldehyde or oxo group of donors, NAD or NADP as acceptor"/>
    <property type="evidence" value="ECO:0007669"/>
    <property type="project" value="InterPro"/>
</dbReference>
<evidence type="ECO:0000259" key="3">
    <source>
        <dbReference type="Pfam" id="PF00171"/>
    </source>
</evidence>
<evidence type="ECO:0000313" key="4">
    <source>
        <dbReference type="EMBL" id="CAB4930868.1"/>
    </source>
</evidence>
<comment type="similarity">
    <text evidence="1">Belongs to the aldehyde dehydrogenase family.</text>
</comment>
<dbReference type="InterPro" id="IPR015590">
    <property type="entry name" value="Aldehyde_DH_dom"/>
</dbReference>
<accession>A0A6J7II57</accession>
<dbReference type="Gene3D" id="3.40.605.10">
    <property type="entry name" value="Aldehyde Dehydrogenase, Chain A, domain 1"/>
    <property type="match status" value="1"/>
</dbReference>
<dbReference type="FunFam" id="3.40.605.10:FF:000007">
    <property type="entry name" value="NAD/NADP-dependent betaine aldehyde dehydrogenase"/>
    <property type="match status" value="1"/>
</dbReference>
<proteinExistence type="inferred from homology"/>
<dbReference type="InterPro" id="IPR016162">
    <property type="entry name" value="Ald_DH_N"/>
</dbReference>
<evidence type="ECO:0000256" key="1">
    <source>
        <dbReference type="ARBA" id="ARBA00009986"/>
    </source>
</evidence>
<feature type="domain" description="Aldehyde dehydrogenase" evidence="3">
    <location>
        <begin position="25"/>
        <end position="482"/>
    </location>
</feature>
<dbReference type="PROSITE" id="PS00070">
    <property type="entry name" value="ALDEHYDE_DEHYDR_CYS"/>
    <property type="match status" value="1"/>
</dbReference>
<dbReference type="SUPFAM" id="SSF53720">
    <property type="entry name" value="ALDH-like"/>
    <property type="match status" value="1"/>
</dbReference>
<dbReference type="InterPro" id="IPR016160">
    <property type="entry name" value="Ald_DH_CS_CYS"/>
</dbReference>
<dbReference type="InterPro" id="IPR016161">
    <property type="entry name" value="Ald_DH/histidinol_DH"/>
</dbReference>
<dbReference type="PANTHER" id="PTHR11699">
    <property type="entry name" value="ALDEHYDE DEHYDROGENASE-RELATED"/>
    <property type="match status" value="1"/>
</dbReference>
<dbReference type="Gene3D" id="3.40.309.10">
    <property type="entry name" value="Aldehyde Dehydrogenase, Chain A, domain 2"/>
    <property type="match status" value="1"/>
</dbReference>
<name>A0A6J7II57_9ZZZZ</name>
<gene>
    <name evidence="4" type="ORF">UFOPK3772_00244</name>
</gene>
<dbReference type="FunFam" id="3.40.309.10:FF:000012">
    <property type="entry name" value="Betaine aldehyde dehydrogenase"/>
    <property type="match status" value="1"/>
</dbReference>
<dbReference type="InterPro" id="IPR016163">
    <property type="entry name" value="Ald_DH_C"/>
</dbReference>
<keyword evidence="2" id="KW-0560">Oxidoreductase</keyword>
<sequence>MSVRRVPYGPVDPLAMLIGGDWVVSGDSFEAVDPSTGQAWALIPEARATQVDAAVEAARRALPRWRATSPEVRQEALWRIAERIESTDIEIPLLLATENGRPIREAAIADIPASAAIYRFFSGAIRSHRGATVPVSDPKSLVYTHREPVGVVAAVLSWNSPLITLANKIAPALAVGCTVVVKPSEYASASVLTFLRMIEDLLPPGVLNVVTGTKAGQFLVANPGIDMITFTGGPATARAILASAAQTITPALMELGGKSGLIVAEDADIDRAVQDALLGIFLANGEACIAASRLLVHVDVYEEFRSRFAEQASRIRIGDAKDPATELGPMVSARQLAMVTAHLDRAREDGVGFVTGDAPLDLPEHLAGGFFQRPTLLEDRTGSSRIAQEEVFGPVTVLEPFTSYEDAVQRVNATEYGLAAGIWTRDLERAHGIARQLRAGIVWVNKWFDLPAGMPMGGVGNSGFGRELSVETLDQYSTLKAIDVDLGAPRAPLWGLS</sequence>
<organism evidence="4">
    <name type="scientific">freshwater metagenome</name>
    <dbReference type="NCBI Taxonomy" id="449393"/>
    <lineage>
        <taxon>unclassified sequences</taxon>
        <taxon>metagenomes</taxon>
        <taxon>ecological metagenomes</taxon>
    </lineage>
</organism>
<evidence type="ECO:0000256" key="2">
    <source>
        <dbReference type="ARBA" id="ARBA00023002"/>
    </source>
</evidence>
<protein>
    <submittedName>
        <fullName evidence="4">Unannotated protein</fullName>
    </submittedName>
</protein>
<dbReference type="AlphaFoldDB" id="A0A6J7II57"/>